<sequence>MEKTEKQRWREHTASRIQKFLLLRKNCVRLKMKKQDSEDIVRTLLVETDSYDESLSQTGDVSSDLKNQLQHLRIMIAAAKEQYDHRLIGVTSIQRDETEMNTDRRLTAQIQSESIIETRRGAYINKIKDTIATLEDHLKIIRSARIGDELQNICSVLDVQIPNVNREQARDLHYMET</sequence>
<accession>A0A8S3U0T4</accession>
<name>A0A8S3U0T4_MYTED</name>
<gene>
    <name evidence="1" type="ORF">MEDL_51350</name>
</gene>
<dbReference type="Proteomes" id="UP000683360">
    <property type="component" value="Unassembled WGS sequence"/>
</dbReference>
<evidence type="ECO:0000313" key="2">
    <source>
        <dbReference type="Proteomes" id="UP000683360"/>
    </source>
</evidence>
<dbReference type="AlphaFoldDB" id="A0A8S3U0T4"/>
<reference evidence="1" key="1">
    <citation type="submission" date="2021-03" db="EMBL/GenBank/DDBJ databases">
        <authorList>
            <person name="Bekaert M."/>
        </authorList>
    </citation>
    <scope>NUCLEOTIDE SEQUENCE</scope>
</reference>
<organism evidence="1 2">
    <name type="scientific">Mytilus edulis</name>
    <name type="common">Blue mussel</name>
    <dbReference type="NCBI Taxonomy" id="6550"/>
    <lineage>
        <taxon>Eukaryota</taxon>
        <taxon>Metazoa</taxon>
        <taxon>Spiralia</taxon>
        <taxon>Lophotrochozoa</taxon>
        <taxon>Mollusca</taxon>
        <taxon>Bivalvia</taxon>
        <taxon>Autobranchia</taxon>
        <taxon>Pteriomorphia</taxon>
        <taxon>Mytilida</taxon>
        <taxon>Mytiloidea</taxon>
        <taxon>Mytilidae</taxon>
        <taxon>Mytilinae</taxon>
        <taxon>Mytilus</taxon>
    </lineage>
</organism>
<dbReference type="EMBL" id="CAJPWZ010002499">
    <property type="protein sequence ID" value="CAG2238935.1"/>
    <property type="molecule type" value="Genomic_DNA"/>
</dbReference>
<comment type="caution">
    <text evidence="1">The sequence shown here is derived from an EMBL/GenBank/DDBJ whole genome shotgun (WGS) entry which is preliminary data.</text>
</comment>
<dbReference type="OrthoDB" id="6156698at2759"/>
<keyword evidence="2" id="KW-1185">Reference proteome</keyword>
<protein>
    <submittedName>
        <fullName evidence="1">Uncharacterized protein</fullName>
    </submittedName>
</protein>
<evidence type="ECO:0000313" key="1">
    <source>
        <dbReference type="EMBL" id="CAG2238935.1"/>
    </source>
</evidence>
<proteinExistence type="predicted"/>